<protein>
    <submittedName>
        <fullName evidence="1">Uncharacterized protein</fullName>
    </submittedName>
</protein>
<dbReference type="Proteomes" id="UP000198729">
    <property type="component" value="Unassembled WGS sequence"/>
</dbReference>
<proteinExistence type="predicted"/>
<accession>A0A1G5SCT3</accession>
<sequence length="49" mass="5711">MTEIWLIHGYLVHVVLKKLIAHGKIIHEHISFPVDCMENIIVFETLEEA</sequence>
<evidence type="ECO:0000313" key="1">
    <source>
        <dbReference type="EMBL" id="SCZ84993.1"/>
    </source>
</evidence>
<keyword evidence="2" id="KW-1185">Reference proteome</keyword>
<name>A0A1G5SCT3_9PROT</name>
<evidence type="ECO:0000313" key="2">
    <source>
        <dbReference type="Proteomes" id="UP000198729"/>
    </source>
</evidence>
<dbReference type="AlphaFoldDB" id="A0A1G5SCT3"/>
<reference evidence="1 2" key="1">
    <citation type="submission" date="2016-10" db="EMBL/GenBank/DDBJ databases">
        <authorList>
            <person name="de Groot N.N."/>
        </authorList>
    </citation>
    <scope>NUCLEOTIDE SEQUENCE [LARGE SCALE GENOMIC DNA]</scope>
    <source>
        <strain evidence="1">1</strain>
    </source>
</reference>
<dbReference type="EMBL" id="FMWO01000040">
    <property type="protein sequence ID" value="SCZ84993.1"/>
    <property type="molecule type" value="Genomic_DNA"/>
</dbReference>
<gene>
    <name evidence="1" type="ORF">NSMM_330013</name>
</gene>
<organism evidence="1 2">
    <name type="scientific">Nitrosomonas mobilis</name>
    <dbReference type="NCBI Taxonomy" id="51642"/>
    <lineage>
        <taxon>Bacteria</taxon>
        <taxon>Pseudomonadati</taxon>
        <taxon>Pseudomonadota</taxon>
        <taxon>Betaproteobacteria</taxon>
        <taxon>Nitrosomonadales</taxon>
        <taxon>Nitrosomonadaceae</taxon>
        <taxon>Nitrosomonas</taxon>
    </lineage>
</organism>